<sequence>MGRDDDSGSGSVLAVGLIGAVAALGFATMSVSALLVDRAVAAGAADSAALAAADAAAGYVSGAPCDAAEELMAPVGTELVGCAVDGTTADVRVRVPGTPFGVPVTARARAGQPDERIAGAMDPDP</sequence>
<evidence type="ECO:0000256" key="1">
    <source>
        <dbReference type="SAM" id="MobiDB-lite"/>
    </source>
</evidence>
<keyword evidence="4" id="KW-1185">Reference proteome</keyword>
<protein>
    <submittedName>
        <fullName evidence="3">Uncharacterized protein</fullName>
    </submittedName>
</protein>
<evidence type="ECO:0000313" key="3">
    <source>
        <dbReference type="EMBL" id="OQJ61714.1"/>
    </source>
</evidence>
<gene>
    <name evidence="3" type="ORF">B5P24_00990</name>
</gene>
<organism evidence="3 4">
    <name type="scientific">Clavibacter tessellarius</name>
    <dbReference type="NCBI Taxonomy" id="31965"/>
    <lineage>
        <taxon>Bacteria</taxon>
        <taxon>Bacillati</taxon>
        <taxon>Actinomycetota</taxon>
        <taxon>Actinomycetes</taxon>
        <taxon>Micrococcales</taxon>
        <taxon>Microbacteriaceae</taxon>
        <taxon>Clavibacter</taxon>
    </lineage>
</organism>
<feature type="transmembrane region" description="Helical" evidence="2">
    <location>
        <begin position="12"/>
        <end position="36"/>
    </location>
</feature>
<keyword evidence="2" id="KW-0812">Transmembrane</keyword>
<evidence type="ECO:0000256" key="2">
    <source>
        <dbReference type="SAM" id="Phobius"/>
    </source>
</evidence>
<proteinExistence type="predicted"/>
<dbReference type="InterPro" id="IPR021202">
    <property type="entry name" value="Rv3654c-like"/>
</dbReference>
<feature type="region of interest" description="Disordered" evidence="1">
    <location>
        <begin position="102"/>
        <end position="125"/>
    </location>
</feature>
<dbReference type="OrthoDB" id="5126315at2"/>
<name>A0A225CJX4_9MICO</name>
<accession>A0A225CJX4</accession>
<keyword evidence="2" id="KW-0472">Membrane</keyword>
<comment type="caution">
    <text evidence="3">The sequence shown here is derived from an EMBL/GenBank/DDBJ whole genome shotgun (WGS) entry which is preliminary data.</text>
</comment>
<dbReference type="Proteomes" id="UP000215316">
    <property type="component" value="Unassembled WGS sequence"/>
</dbReference>
<evidence type="ECO:0000313" key="4">
    <source>
        <dbReference type="Proteomes" id="UP000215316"/>
    </source>
</evidence>
<dbReference type="AlphaFoldDB" id="A0A225CJX4"/>
<keyword evidence="2" id="KW-1133">Transmembrane helix</keyword>
<reference evidence="3" key="1">
    <citation type="submission" date="2017-08" db="EMBL/GenBank/DDBJ databases">
        <title>Genomes of multiple Clavibacter strains from different subspecies.</title>
        <authorList>
            <person name="Yuan X.-K."/>
            <person name="Li X.-S."/>
            <person name="Nie J."/>
            <person name="De Boer S.H."/>
        </authorList>
    </citation>
    <scope>NUCLEOTIDE SEQUENCE [LARGE SCALE GENOMIC DNA]</scope>
    <source>
        <strain evidence="3">ATCC 33566</strain>
    </source>
</reference>
<dbReference type="RefSeq" id="WP_094126130.1">
    <property type="nucleotide sequence ID" value="NZ_CP040788.1"/>
</dbReference>
<dbReference type="EMBL" id="MZMQ01000001">
    <property type="protein sequence ID" value="OQJ61714.1"/>
    <property type="molecule type" value="Genomic_DNA"/>
</dbReference>
<dbReference type="NCBIfam" id="TIGR03816">
    <property type="entry name" value="tadE_like_DECH"/>
    <property type="match status" value="1"/>
</dbReference>